<sequence>MSALRVLHVVEAMHQGGAETLVVEHVRHAGAGVESLVCALNRGGPAMEAAEALGARTFVLGDAPDRLSRLIQLARLMRSERVAVANGHNPTGGLYAALAGKLAGVPVVVRTEHSIHYRGRHSALYPSLIEPLVTLLTRRVIGVCEAVRESHAVRLRWAESRFVTIANGISQARAARAREAVRNELGIAEGDRVVLTIASLTPQKAQHVLIDAFAWLHPRVPGARLLIAGEGPLQAALESRARASGAGDRVRFLGPRADVADLVQAADLFALSSVREGLPITLLEAMRAGCPAVATHVGGAREAIEDGVTGRIVPPGEPVALGQALLELLSDPVRARALGAAGRERWARCFTAERMVSETEALYRAELRARGARLPAGRRAGEGRASA</sequence>
<evidence type="ECO:0000259" key="2">
    <source>
        <dbReference type="Pfam" id="PF13439"/>
    </source>
</evidence>
<dbReference type="GO" id="GO:0016757">
    <property type="term" value="F:glycosyltransferase activity"/>
    <property type="evidence" value="ECO:0007669"/>
    <property type="project" value="InterPro"/>
</dbReference>
<feature type="domain" description="Glycosyltransferase subfamily 4-like N-terminal" evidence="2">
    <location>
        <begin position="16"/>
        <end position="170"/>
    </location>
</feature>
<evidence type="ECO:0000313" key="4">
    <source>
        <dbReference type="Proteomes" id="UP000320184"/>
    </source>
</evidence>
<name>A0A538SBM5_UNCEI</name>
<proteinExistence type="predicted"/>
<evidence type="ECO:0000259" key="1">
    <source>
        <dbReference type="Pfam" id="PF00534"/>
    </source>
</evidence>
<dbReference type="Pfam" id="PF00534">
    <property type="entry name" value="Glycos_transf_1"/>
    <property type="match status" value="1"/>
</dbReference>
<dbReference type="InterPro" id="IPR001296">
    <property type="entry name" value="Glyco_trans_1"/>
</dbReference>
<keyword evidence="3" id="KW-0808">Transferase</keyword>
<dbReference type="Proteomes" id="UP000320184">
    <property type="component" value="Unassembled WGS sequence"/>
</dbReference>
<gene>
    <name evidence="3" type="ORF">E6K73_11225</name>
</gene>
<dbReference type="PANTHER" id="PTHR12526">
    <property type="entry name" value="GLYCOSYLTRANSFERASE"/>
    <property type="match status" value="1"/>
</dbReference>
<dbReference type="Gene3D" id="3.40.50.2000">
    <property type="entry name" value="Glycogen Phosphorylase B"/>
    <property type="match status" value="2"/>
</dbReference>
<dbReference type="SUPFAM" id="SSF53756">
    <property type="entry name" value="UDP-Glycosyltransferase/glycogen phosphorylase"/>
    <property type="match status" value="1"/>
</dbReference>
<evidence type="ECO:0000313" key="3">
    <source>
        <dbReference type="EMBL" id="TMQ48756.1"/>
    </source>
</evidence>
<dbReference type="InterPro" id="IPR028098">
    <property type="entry name" value="Glyco_trans_4-like_N"/>
</dbReference>
<dbReference type="EMBL" id="VBOT01000134">
    <property type="protein sequence ID" value="TMQ48756.1"/>
    <property type="molecule type" value="Genomic_DNA"/>
</dbReference>
<comment type="caution">
    <text evidence="3">The sequence shown here is derived from an EMBL/GenBank/DDBJ whole genome shotgun (WGS) entry which is preliminary data.</text>
</comment>
<accession>A0A538SBM5</accession>
<organism evidence="3 4">
    <name type="scientific">Eiseniibacteriota bacterium</name>
    <dbReference type="NCBI Taxonomy" id="2212470"/>
    <lineage>
        <taxon>Bacteria</taxon>
        <taxon>Candidatus Eiseniibacteriota</taxon>
    </lineage>
</organism>
<dbReference type="Pfam" id="PF13439">
    <property type="entry name" value="Glyco_transf_4"/>
    <property type="match status" value="1"/>
</dbReference>
<feature type="domain" description="Glycosyl transferase family 1" evidence="1">
    <location>
        <begin position="178"/>
        <end position="345"/>
    </location>
</feature>
<dbReference type="PANTHER" id="PTHR12526:SF630">
    <property type="entry name" value="GLYCOSYLTRANSFERASE"/>
    <property type="match status" value="1"/>
</dbReference>
<dbReference type="AlphaFoldDB" id="A0A538SBM5"/>
<protein>
    <submittedName>
        <fullName evidence="3">Glycosyltransferase</fullName>
    </submittedName>
</protein>
<reference evidence="3 4" key="1">
    <citation type="journal article" date="2019" name="Nat. Microbiol.">
        <title>Mediterranean grassland soil C-N compound turnover is dependent on rainfall and depth, and is mediated by genomically divergent microorganisms.</title>
        <authorList>
            <person name="Diamond S."/>
            <person name="Andeer P.F."/>
            <person name="Li Z."/>
            <person name="Crits-Christoph A."/>
            <person name="Burstein D."/>
            <person name="Anantharaman K."/>
            <person name="Lane K.R."/>
            <person name="Thomas B.C."/>
            <person name="Pan C."/>
            <person name="Northen T.R."/>
            <person name="Banfield J.F."/>
        </authorList>
    </citation>
    <scope>NUCLEOTIDE SEQUENCE [LARGE SCALE GENOMIC DNA]</scope>
    <source>
        <strain evidence="3">WS_3</strain>
    </source>
</reference>